<evidence type="ECO:0000313" key="3">
    <source>
        <dbReference type="EMBL" id="GBR76129.1"/>
    </source>
</evidence>
<dbReference type="PANTHER" id="PTHR37507:SF2">
    <property type="entry name" value="SPORULATION PROTEIN YDCC"/>
    <property type="match status" value="1"/>
</dbReference>
<feature type="domain" description="Uncharacterized protein TP-0789" evidence="2">
    <location>
        <begin position="68"/>
        <end position="246"/>
    </location>
</feature>
<sequence length="246" mass="27335">MPTQNGEASSASAETREAAVPQTGAEILQRVDGNRLANGKIIVMSMTIHGRRGDRTISAKAWQRNLKDSFTEYLAPAREKGTKMLKLGDQLWTYSPDTDRTILISGHMLRQSVMGSDMSYEDMLEDPVLANNYTAEIVGAETLNGRSTWTLELTAKSDNVAYIKRRVWVDKERFLPLKENLYAKSGALLKTLSVTDVMQVDGRWLAKALTYKDALKDGEGTSTVIESLEFSDDLPAHLFSKASLKK</sequence>
<dbReference type="InterPro" id="IPR033399">
    <property type="entry name" value="TP_0789-like"/>
</dbReference>
<feature type="region of interest" description="Disordered" evidence="1">
    <location>
        <begin position="1"/>
        <end position="22"/>
    </location>
</feature>
<dbReference type="PANTHER" id="PTHR37507">
    <property type="entry name" value="SPORULATION PROTEIN YDCC"/>
    <property type="match status" value="1"/>
</dbReference>
<keyword evidence="4" id="KW-1185">Reference proteome</keyword>
<proteinExistence type="predicted"/>
<protein>
    <recommendedName>
        <fullName evidence="2">Uncharacterized protein TP-0789 domain-containing protein</fullName>
    </recommendedName>
</protein>
<organism evidence="3 4">
    <name type="scientific">Candidatus Termititenax persephonae</name>
    <dbReference type="NCBI Taxonomy" id="2218525"/>
    <lineage>
        <taxon>Bacteria</taxon>
        <taxon>Bacillati</taxon>
        <taxon>Candidatus Margulisiibacteriota</taxon>
        <taxon>Candidatus Termititenacia</taxon>
        <taxon>Candidatus Termititenacales</taxon>
        <taxon>Candidatus Termititenacaceae</taxon>
        <taxon>Candidatus Termititenax</taxon>
    </lineage>
</organism>
<dbReference type="Proteomes" id="UP000275925">
    <property type="component" value="Unassembled WGS sequence"/>
</dbReference>
<comment type="caution">
    <text evidence="3">The sequence shown here is derived from an EMBL/GenBank/DDBJ whole genome shotgun (WGS) entry which is preliminary data.</text>
</comment>
<dbReference type="InterPro" id="IPR052944">
    <property type="entry name" value="Sporulation_related"/>
</dbReference>
<dbReference type="AlphaFoldDB" id="A0A388THF4"/>
<reference evidence="3 4" key="1">
    <citation type="journal article" date="2019" name="ISME J.">
        <title>Genome analyses of uncultured TG2/ZB3 bacteria in 'Margulisbacteria' specifically attached to ectosymbiotic spirochetes of protists in the termite gut.</title>
        <authorList>
            <person name="Utami Y.D."/>
            <person name="Kuwahara H."/>
            <person name="Igai K."/>
            <person name="Murakami T."/>
            <person name="Sugaya K."/>
            <person name="Morikawa T."/>
            <person name="Nagura Y."/>
            <person name="Yuki M."/>
            <person name="Deevong P."/>
            <person name="Inoue T."/>
            <person name="Kihara K."/>
            <person name="Lo N."/>
            <person name="Yamada A."/>
            <person name="Ohkuma M."/>
            <person name="Hongoh Y."/>
        </authorList>
    </citation>
    <scope>NUCLEOTIDE SEQUENCE [LARGE SCALE GENOMIC DNA]</scope>
    <source>
        <strain evidence="3">NkOx7-02</strain>
    </source>
</reference>
<evidence type="ECO:0000259" key="2">
    <source>
        <dbReference type="Pfam" id="PF17131"/>
    </source>
</evidence>
<evidence type="ECO:0000313" key="4">
    <source>
        <dbReference type="Proteomes" id="UP000275925"/>
    </source>
</evidence>
<accession>A0A388THF4</accession>
<dbReference type="EMBL" id="BGZO01000016">
    <property type="protein sequence ID" value="GBR76129.1"/>
    <property type="molecule type" value="Genomic_DNA"/>
</dbReference>
<dbReference type="CDD" id="cd16329">
    <property type="entry name" value="LolA_like"/>
    <property type="match status" value="1"/>
</dbReference>
<dbReference type="Pfam" id="PF17131">
    <property type="entry name" value="LolA_like"/>
    <property type="match status" value="1"/>
</dbReference>
<dbReference type="Gene3D" id="2.50.20.10">
    <property type="entry name" value="Lipoprotein localisation LolA/LolB/LppX"/>
    <property type="match status" value="1"/>
</dbReference>
<name>A0A388THF4_9BACT</name>
<gene>
    <name evidence="3" type="ORF">NO2_0731</name>
</gene>
<evidence type="ECO:0000256" key="1">
    <source>
        <dbReference type="SAM" id="MobiDB-lite"/>
    </source>
</evidence>